<protein>
    <submittedName>
        <fullName evidence="1">Uncharacterized protein</fullName>
    </submittedName>
</protein>
<accession>A0A5N5JK41</accession>
<keyword evidence="2" id="KW-1185">Reference proteome</keyword>
<dbReference type="Proteomes" id="UP000326939">
    <property type="component" value="Chromosome 16"/>
</dbReference>
<dbReference type="EMBL" id="VDCV01000016">
    <property type="protein sequence ID" value="KAB5519608.1"/>
    <property type="molecule type" value="Genomic_DNA"/>
</dbReference>
<proteinExistence type="predicted"/>
<name>A0A5N5JK41_9ROSI</name>
<evidence type="ECO:0000313" key="2">
    <source>
        <dbReference type="Proteomes" id="UP000326939"/>
    </source>
</evidence>
<reference evidence="2" key="1">
    <citation type="journal article" date="2019" name="Gigascience">
        <title>De novo genome assembly of the endangered Acer yangbiense, a plant species with extremely small populations endemic to Yunnan Province, China.</title>
        <authorList>
            <person name="Yang J."/>
            <person name="Wariss H.M."/>
            <person name="Tao L."/>
            <person name="Zhang R."/>
            <person name="Yun Q."/>
            <person name="Hollingsworth P."/>
            <person name="Dao Z."/>
            <person name="Luo G."/>
            <person name="Guo H."/>
            <person name="Ma Y."/>
            <person name="Sun W."/>
        </authorList>
    </citation>
    <scope>NUCLEOTIDE SEQUENCE [LARGE SCALE GENOMIC DNA]</scope>
    <source>
        <strain evidence="2">cv. br00</strain>
    </source>
</reference>
<organism evidence="1 2">
    <name type="scientific">Salix brachista</name>
    <dbReference type="NCBI Taxonomy" id="2182728"/>
    <lineage>
        <taxon>Eukaryota</taxon>
        <taxon>Viridiplantae</taxon>
        <taxon>Streptophyta</taxon>
        <taxon>Embryophyta</taxon>
        <taxon>Tracheophyta</taxon>
        <taxon>Spermatophyta</taxon>
        <taxon>Magnoliopsida</taxon>
        <taxon>eudicotyledons</taxon>
        <taxon>Gunneridae</taxon>
        <taxon>Pentapetalae</taxon>
        <taxon>rosids</taxon>
        <taxon>fabids</taxon>
        <taxon>Malpighiales</taxon>
        <taxon>Salicaceae</taxon>
        <taxon>Saliceae</taxon>
        <taxon>Salix</taxon>
    </lineage>
</organism>
<dbReference type="AlphaFoldDB" id="A0A5N5JK41"/>
<comment type="caution">
    <text evidence="1">The sequence shown here is derived from an EMBL/GenBank/DDBJ whole genome shotgun (WGS) entry which is preliminary data.</text>
</comment>
<sequence length="71" mass="8215">MLRLTDLSLSFKAINERDKFIIINDGDDYGESPFYVTGWNSYWLMMESVRSSSRPKVSPGVFNERVFKSGE</sequence>
<evidence type="ECO:0000313" key="1">
    <source>
        <dbReference type="EMBL" id="KAB5519608.1"/>
    </source>
</evidence>
<gene>
    <name evidence="1" type="ORF">DKX38_023927</name>
</gene>